<reference evidence="2 3" key="1">
    <citation type="submission" date="2023-07" db="EMBL/GenBank/DDBJ databases">
        <title>Sorghum-associated microbial communities from plants grown in Nebraska, USA.</title>
        <authorList>
            <person name="Schachtman D."/>
        </authorList>
    </citation>
    <scope>NUCLEOTIDE SEQUENCE [LARGE SCALE GENOMIC DNA]</scope>
    <source>
        <strain evidence="2 3">3773</strain>
    </source>
</reference>
<feature type="transmembrane region" description="Helical" evidence="1">
    <location>
        <begin position="89"/>
        <end position="110"/>
    </location>
</feature>
<keyword evidence="1" id="KW-0812">Transmembrane</keyword>
<name>A0ABU1TJX3_9FLAO</name>
<feature type="transmembrane region" description="Helical" evidence="1">
    <location>
        <begin position="48"/>
        <end position="69"/>
    </location>
</feature>
<proteinExistence type="predicted"/>
<protein>
    <submittedName>
        <fullName evidence="2">Uncharacterized protein</fullName>
    </submittedName>
</protein>
<evidence type="ECO:0000313" key="2">
    <source>
        <dbReference type="EMBL" id="MDR6966286.1"/>
    </source>
</evidence>
<keyword evidence="1" id="KW-0472">Membrane</keyword>
<organism evidence="2 3">
    <name type="scientific">Flavobacterium arsenatis</name>
    <dbReference type="NCBI Taxonomy" id="1484332"/>
    <lineage>
        <taxon>Bacteria</taxon>
        <taxon>Pseudomonadati</taxon>
        <taxon>Bacteroidota</taxon>
        <taxon>Flavobacteriia</taxon>
        <taxon>Flavobacteriales</taxon>
        <taxon>Flavobacteriaceae</taxon>
        <taxon>Flavobacterium</taxon>
    </lineage>
</organism>
<accession>A0ABU1TJX3</accession>
<feature type="transmembrane region" description="Helical" evidence="1">
    <location>
        <begin position="6"/>
        <end position="27"/>
    </location>
</feature>
<comment type="caution">
    <text evidence="2">The sequence shown here is derived from an EMBL/GenBank/DDBJ whole genome shotgun (WGS) entry which is preliminary data.</text>
</comment>
<dbReference type="RefSeq" id="WP_310023781.1">
    <property type="nucleotide sequence ID" value="NZ_JAVDVI010000001.1"/>
</dbReference>
<gene>
    <name evidence="2" type="ORF">J2X31_000279</name>
</gene>
<keyword evidence="3" id="KW-1185">Reference proteome</keyword>
<sequence>MNFNILGYFIFLLITTYIIIIVGKICYRNGNIFVLELIPDHEELCQQINKMLLIAYYLINIGYCAMTLISWSTITNFTELIAVISSKTALIVGILAVLHYLNIFILTNYVQKLIK</sequence>
<evidence type="ECO:0000256" key="1">
    <source>
        <dbReference type="SAM" id="Phobius"/>
    </source>
</evidence>
<dbReference type="Proteomes" id="UP001255185">
    <property type="component" value="Unassembled WGS sequence"/>
</dbReference>
<evidence type="ECO:0000313" key="3">
    <source>
        <dbReference type="Proteomes" id="UP001255185"/>
    </source>
</evidence>
<keyword evidence="1" id="KW-1133">Transmembrane helix</keyword>
<dbReference type="EMBL" id="JAVDVI010000001">
    <property type="protein sequence ID" value="MDR6966286.1"/>
    <property type="molecule type" value="Genomic_DNA"/>
</dbReference>